<accession>M3D9A2</accession>
<dbReference type="OrthoDB" id="5592486at2759"/>
<keyword evidence="2" id="KW-0378">Hydrolase</keyword>
<feature type="region of interest" description="Disordered" evidence="1">
    <location>
        <begin position="157"/>
        <end position="178"/>
    </location>
</feature>
<protein>
    <submittedName>
        <fullName evidence="2">Alpha/beta-hydrolase</fullName>
    </submittedName>
</protein>
<sequence length="366" mass="41067">MLTLRRIAPTPQAALGLRTTTFTALAHGQRACLHLSIRHWEQAKETQAPENVQDPRITNVEDQKKPIDEKGELIEDDFAVQKSSYEAPKHPIILAHGLLGFDELRPLGNAIPIRGIEYWYGIREALAAKNVEVITASVPPSGRIEVRAQRLAESIERQAGGKATQHGGSKMERQHRKPTNTALQGGLDARHMVSRLKPANVKVLSLTTVATPHRGSSFADYIFEQIGYTNVPKIYKVLEAFGMETGAFRQLTLKYMAESFNPRTPDLEGVKYYSYGAAFQPHFTSVFRKSHNVIEAIEGPNDGMVSVKSSKWGTYKGTLNHVSHLDLINWTNRLRWYFWQLTGKKKNFNALAFYLSIADMLAKEGL</sequence>
<dbReference type="GO" id="GO:0016787">
    <property type="term" value="F:hydrolase activity"/>
    <property type="evidence" value="ECO:0007669"/>
    <property type="project" value="UniProtKB-KW"/>
</dbReference>
<dbReference type="Proteomes" id="UP000016931">
    <property type="component" value="Unassembled WGS sequence"/>
</dbReference>
<gene>
    <name evidence="2" type="ORF">SEPMUDRAFT_115733</name>
</gene>
<dbReference type="OMA" id="WGDYKGT"/>
<dbReference type="RefSeq" id="XP_016762580.1">
    <property type="nucleotide sequence ID" value="XM_016901193.1"/>
</dbReference>
<dbReference type="HOGENOM" id="CLU_015737_0_0_1"/>
<dbReference type="STRING" id="692275.M3D9A2"/>
<dbReference type="InterPro" id="IPR029058">
    <property type="entry name" value="AB_hydrolase_fold"/>
</dbReference>
<dbReference type="Gene3D" id="3.40.50.1820">
    <property type="entry name" value="alpha/beta hydrolase"/>
    <property type="match status" value="1"/>
</dbReference>
<evidence type="ECO:0000313" key="3">
    <source>
        <dbReference type="Proteomes" id="UP000016931"/>
    </source>
</evidence>
<dbReference type="GeneID" id="27898330"/>
<reference evidence="2 3" key="1">
    <citation type="journal article" date="2012" name="PLoS Pathog.">
        <title>Diverse lifestyles and strategies of plant pathogenesis encoded in the genomes of eighteen Dothideomycetes fungi.</title>
        <authorList>
            <person name="Ohm R.A."/>
            <person name="Feau N."/>
            <person name="Henrissat B."/>
            <person name="Schoch C.L."/>
            <person name="Horwitz B.A."/>
            <person name="Barry K.W."/>
            <person name="Condon B.J."/>
            <person name="Copeland A.C."/>
            <person name="Dhillon B."/>
            <person name="Glaser F."/>
            <person name="Hesse C.N."/>
            <person name="Kosti I."/>
            <person name="LaButti K."/>
            <person name="Lindquist E.A."/>
            <person name="Lucas S."/>
            <person name="Salamov A.A."/>
            <person name="Bradshaw R.E."/>
            <person name="Ciuffetti L."/>
            <person name="Hamelin R.C."/>
            <person name="Kema G.H.J."/>
            <person name="Lawrence C."/>
            <person name="Scott J.A."/>
            <person name="Spatafora J.W."/>
            <person name="Turgeon B.G."/>
            <person name="de Wit P.J.G.M."/>
            <person name="Zhong S."/>
            <person name="Goodwin S.B."/>
            <person name="Grigoriev I.V."/>
        </authorList>
    </citation>
    <scope>NUCLEOTIDE SEQUENCE [LARGE SCALE GENOMIC DNA]</scope>
    <source>
        <strain evidence="2 3">SO2202</strain>
    </source>
</reference>
<dbReference type="eggNOG" id="ENOG502QQNH">
    <property type="taxonomic scope" value="Eukaryota"/>
</dbReference>
<name>M3D9A2_SPHMS</name>
<keyword evidence="3" id="KW-1185">Reference proteome</keyword>
<dbReference type="AlphaFoldDB" id="M3D9A2"/>
<organism evidence="2 3">
    <name type="scientific">Sphaerulina musiva (strain SO2202)</name>
    <name type="common">Poplar stem canker fungus</name>
    <name type="synonym">Septoria musiva</name>
    <dbReference type="NCBI Taxonomy" id="692275"/>
    <lineage>
        <taxon>Eukaryota</taxon>
        <taxon>Fungi</taxon>
        <taxon>Dikarya</taxon>
        <taxon>Ascomycota</taxon>
        <taxon>Pezizomycotina</taxon>
        <taxon>Dothideomycetes</taxon>
        <taxon>Dothideomycetidae</taxon>
        <taxon>Mycosphaerellales</taxon>
        <taxon>Mycosphaerellaceae</taxon>
        <taxon>Sphaerulina</taxon>
    </lineage>
</organism>
<proteinExistence type="predicted"/>
<dbReference type="SUPFAM" id="SSF53474">
    <property type="entry name" value="alpha/beta-Hydrolases"/>
    <property type="match status" value="1"/>
</dbReference>
<evidence type="ECO:0000256" key="1">
    <source>
        <dbReference type="SAM" id="MobiDB-lite"/>
    </source>
</evidence>
<evidence type="ECO:0000313" key="2">
    <source>
        <dbReference type="EMBL" id="EMF14459.1"/>
    </source>
</evidence>
<dbReference type="EMBL" id="KB456262">
    <property type="protein sequence ID" value="EMF14459.1"/>
    <property type="molecule type" value="Genomic_DNA"/>
</dbReference>